<evidence type="ECO:0000313" key="3">
    <source>
        <dbReference type="Proteomes" id="UP000265520"/>
    </source>
</evidence>
<dbReference type="Proteomes" id="UP000265520">
    <property type="component" value="Unassembled WGS sequence"/>
</dbReference>
<feature type="domain" description="RNase H type-1" evidence="1">
    <location>
        <begin position="8"/>
        <end position="45"/>
    </location>
</feature>
<accession>A0A392W876</accession>
<dbReference type="CDD" id="cd06222">
    <property type="entry name" value="RNase_H_like"/>
    <property type="match status" value="1"/>
</dbReference>
<protein>
    <submittedName>
        <fullName evidence="2">Ribonuclease H protein</fullName>
    </submittedName>
</protein>
<reference evidence="2 3" key="1">
    <citation type="journal article" date="2018" name="Front. Plant Sci.">
        <title>Red Clover (Trifolium pratense) and Zigzag Clover (T. medium) - A Picture of Genomic Similarities and Differences.</title>
        <authorList>
            <person name="Dluhosova J."/>
            <person name="Istvanek J."/>
            <person name="Nedelnik J."/>
            <person name="Repkova J."/>
        </authorList>
    </citation>
    <scope>NUCLEOTIDE SEQUENCE [LARGE SCALE GENOMIC DNA]</scope>
    <source>
        <strain evidence="3">cv. 10/8</strain>
        <tissue evidence="2">Leaf</tissue>
    </source>
</reference>
<feature type="non-terminal residue" evidence="2">
    <location>
        <position position="1"/>
    </location>
</feature>
<dbReference type="PANTHER" id="PTHR34023:SF4">
    <property type="entry name" value="RNASE H TYPE-1 DOMAIN-CONTAINING PROTEIN"/>
    <property type="match status" value="1"/>
</dbReference>
<evidence type="ECO:0000313" key="2">
    <source>
        <dbReference type="EMBL" id="MCI96878.1"/>
    </source>
</evidence>
<comment type="caution">
    <text evidence="2">The sequence shown here is derived from an EMBL/GenBank/DDBJ whole genome shotgun (WGS) entry which is preliminary data.</text>
</comment>
<proteinExistence type="predicted"/>
<dbReference type="Pfam" id="PF13456">
    <property type="entry name" value="RVT_3"/>
    <property type="match status" value="1"/>
</dbReference>
<dbReference type="AlphaFoldDB" id="A0A392W876"/>
<dbReference type="InterPro" id="IPR044730">
    <property type="entry name" value="RNase_H-like_dom_plant"/>
</dbReference>
<dbReference type="EMBL" id="LXQA011426846">
    <property type="protein sequence ID" value="MCI96878.1"/>
    <property type="molecule type" value="Genomic_DNA"/>
</dbReference>
<name>A0A392W876_9FABA</name>
<keyword evidence="3" id="KW-1185">Reference proteome</keyword>
<evidence type="ECO:0000259" key="1">
    <source>
        <dbReference type="Pfam" id="PF13456"/>
    </source>
</evidence>
<dbReference type="PANTHER" id="PTHR34023">
    <property type="entry name" value="RNASE H DOMAIN-CONTAINING PROTEIN"/>
    <property type="match status" value="1"/>
</dbReference>
<dbReference type="GO" id="GO:0004523">
    <property type="term" value="F:RNA-DNA hybrid ribonuclease activity"/>
    <property type="evidence" value="ECO:0007669"/>
    <property type="project" value="InterPro"/>
</dbReference>
<organism evidence="2 3">
    <name type="scientific">Trifolium medium</name>
    <dbReference type="NCBI Taxonomy" id="97028"/>
    <lineage>
        <taxon>Eukaryota</taxon>
        <taxon>Viridiplantae</taxon>
        <taxon>Streptophyta</taxon>
        <taxon>Embryophyta</taxon>
        <taxon>Tracheophyta</taxon>
        <taxon>Spermatophyta</taxon>
        <taxon>Magnoliopsida</taxon>
        <taxon>eudicotyledons</taxon>
        <taxon>Gunneridae</taxon>
        <taxon>Pentapetalae</taxon>
        <taxon>rosids</taxon>
        <taxon>fabids</taxon>
        <taxon>Fabales</taxon>
        <taxon>Fabaceae</taxon>
        <taxon>Papilionoideae</taxon>
        <taxon>50 kb inversion clade</taxon>
        <taxon>NPAAA clade</taxon>
        <taxon>Hologalegina</taxon>
        <taxon>IRL clade</taxon>
        <taxon>Trifolieae</taxon>
        <taxon>Trifolium</taxon>
    </lineage>
</organism>
<sequence length="67" mass="7466">DPVDEWHHYAAILNNIKDIMMRDWQVTVSHTLREGNACADYLAKYGAHNDEAFTTIASPPAGLSLPL</sequence>
<dbReference type="GO" id="GO:0003676">
    <property type="term" value="F:nucleic acid binding"/>
    <property type="evidence" value="ECO:0007669"/>
    <property type="project" value="InterPro"/>
</dbReference>
<dbReference type="InterPro" id="IPR002156">
    <property type="entry name" value="RNaseH_domain"/>
</dbReference>
<feature type="non-terminal residue" evidence="2">
    <location>
        <position position="67"/>
    </location>
</feature>